<protein>
    <submittedName>
        <fullName evidence="1">Uncharacterized protein</fullName>
    </submittedName>
</protein>
<dbReference type="RefSeq" id="WP_165099849.1">
    <property type="nucleotide sequence ID" value="NZ_CP049056.1"/>
</dbReference>
<proteinExistence type="predicted"/>
<name>A0A7L5BX66_9RHOB</name>
<evidence type="ECO:0000313" key="2">
    <source>
        <dbReference type="Proteomes" id="UP000503336"/>
    </source>
</evidence>
<keyword evidence="2" id="KW-1185">Reference proteome</keyword>
<gene>
    <name evidence="1" type="ORF">G5B40_14240</name>
</gene>
<evidence type="ECO:0000313" key="1">
    <source>
        <dbReference type="EMBL" id="QIE56505.1"/>
    </source>
</evidence>
<sequence>MVEVALLHIQTNLGKHLPRHAGEWLDLIGQQTQRAVEYVDAPSAHTDWQATIAVFGRYPSESYIEKRPVYTHDTSFTRLLKWTAISIARAETLVWAQFGRRALEPSMRQRFSSALELPEVATAADEFDGLSEYDRDACRQSGGVWLVLARIAEILMGLWTGSASAQLLALRPILPEFAHQLFELGTLGTISSRLRETATEQVWTSKAPFAAAQGGRPSLSLTAKQGEWHAFYQTVPREYRSVVSPYLSLTRDLEGAPLRPDIWIEQAVAGKRTELILECKYSLNSSYVSTGVTQCFAYEVEFPPQDGARRLHVVVGPEEVVARPRSWGGRFAVTNPSAASELCAQALEGSLEAIVTAWEG</sequence>
<dbReference type="KEGG" id="hdh:G5B40_14240"/>
<dbReference type="AlphaFoldDB" id="A0A7L5BX66"/>
<organism evidence="1 2">
    <name type="scientific">Pikeienuella piscinae</name>
    <dbReference type="NCBI Taxonomy" id="2748098"/>
    <lineage>
        <taxon>Bacteria</taxon>
        <taxon>Pseudomonadati</taxon>
        <taxon>Pseudomonadota</taxon>
        <taxon>Alphaproteobacteria</taxon>
        <taxon>Rhodobacterales</taxon>
        <taxon>Paracoccaceae</taxon>
        <taxon>Pikeienuella</taxon>
    </lineage>
</organism>
<dbReference type="EMBL" id="CP049056">
    <property type="protein sequence ID" value="QIE56505.1"/>
    <property type="molecule type" value="Genomic_DNA"/>
</dbReference>
<reference evidence="1 2" key="1">
    <citation type="submission" date="2020-02" db="EMBL/GenBank/DDBJ databases">
        <title>complete genome sequence of Rhodobacteraceae bacterium.</title>
        <authorList>
            <person name="Park J."/>
            <person name="Kim Y.-S."/>
            <person name="Kim K.-H."/>
        </authorList>
    </citation>
    <scope>NUCLEOTIDE SEQUENCE [LARGE SCALE GENOMIC DNA]</scope>
    <source>
        <strain evidence="1 2">RR4-56</strain>
    </source>
</reference>
<dbReference type="Proteomes" id="UP000503336">
    <property type="component" value="Chromosome"/>
</dbReference>
<accession>A0A7L5BX66</accession>